<dbReference type="Proteomes" id="UP001365846">
    <property type="component" value="Unassembled WGS sequence"/>
</dbReference>
<protein>
    <recommendedName>
        <fullName evidence="5">Sigma-54 factor interaction domain-containing protein</fullName>
    </recommendedName>
</protein>
<name>A0ABU8VSI9_9BURK</name>
<reference evidence="6 7" key="1">
    <citation type="submission" date="2024-03" db="EMBL/GenBank/DDBJ databases">
        <title>Novel species of the genus Variovorax.</title>
        <authorList>
            <person name="Liu Q."/>
            <person name="Xin Y.-H."/>
        </authorList>
    </citation>
    <scope>NUCLEOTIDE SEQUENCE [LARGE SCALE GENOMIC DNA]</scope>
    <source>
        <strain evidence="6 7">KACC 18899</strain>
    </source>
</reference>
<evidence type="ECO:0000256" key="4">
    <source>
        <dbReference type="ARBA" id="ARBA00023163"/>
    </source>
</evidence>
<evidence type="ECO:0000313" key="7">
    <source>
        <dbReference type="Proteomes" id="UP001365846"/>
    </source>
</evidence>
<dbReference type="SUPFAM" id="SSF52540">
    <property type="entry name" value="P-loop containing nucleoside triphosphate hydrolases"/>
    <property type="match status" value="1"/>
</dbReference>
<organism evidence="6 7">
    <name type="scientific">Variovorax ureilyticus</name>
    <dbReference type="NCBI Taxonomy" id="1836198"/>
    <lineage>
        <taxon>Bacteria</taxon>
        <taxon>Pseudomonadati</taxon>
        <taxon>Pseudomonadota</taxon>
        <taxon>Betaproteobacteria</taxon>
        <taxon>Burkholderiales</taxon>
        <taxon>Comamonadaceae</taxon>
        <taxon>Variovorax</taxon>
    </lineage>
</organism>
<dbReference type="InterPro" id="IPR025944">
    <property type="entry name" value="Sigma_54_int_dom_CS"/>
</dbReference>
<evidence type="ECO:0000259" key="5">
    <source>
        <dbReference type="PROSITE" id="PS50045"/>
    </source>
</evidence>
<dbReference type="EMBL" id="JBBKZU010000031">
    <property type="protein sequence ID" value="MEJ8816107.1"/>
    <property type="molecule type" value="Genomic_DNA"/>
</dbReference>
<evidence type="ECO:0000313" key="6">
    <source>
        <dbReference type="EMBL" id="MEJ8816107.1"/>
    </source>
</evidence>
<accession>A0ABU8VSI9</accession>
<keyword evidence="4" id="KW-0804">Transcription</keyword>
<proteinExistence type="predicted"/>
<evidence type="ECO:0000256" key="2">
    <source>
        <dbReference type="ARBA" id="ARBA00022840"/>
    </source>
</evidence>
<gene>
    <name evidence="6" type="ORF">WKW77_34000</name>
</gene>
<keyword evidence="3" id="KW-0805">Transcription regulation</keyword>
<evidence type="ECO:0000256" key="3">
    <source>
        <dbReference type="ARBA" id="ARBA00023015"/>
    </source>
</evidence>
<comment type="caution">
    <text evidence="6">The sequence shown here is derived from an EMBL/GenBank/DDBJ whole genome shotgun (WGS) entry which is preliminary data.</text>
</comment>
<sequence>MHGSQFHAISPAVENVFRKYTWPGNVRELGNLLERICILEPGSTVELQHLPNRIIRACQTGAAQVLAPSGGYAARTQNCIERPSGKFRCAA</sequence>
<feature type="domain" description="Sigma-54 factor interaction" evidence="5">
    <location>
        <begin position="1"/>
        <end position="38"/>
    </location>
</feature>
<keyword evidence="7" id="KW-1185">Reference proteome</keyword>
<dbReference type="InterPro" id="IPR002078">
    <property type="entry name" value="Sigma_54_int"/>
</dbReference>
<dbReference type="PROSITE" id="PS00688">
    <property type="entry name" value="SIGMA54_INTERACT_3"/>
    <property type="match status" value="1"/>
</dbReference>
<keyword evidence="2" id="KW-0067">ATP-binding</keyword>
<dbReference type="InterPro" id="IPR058031">
    <property type="entry name" value="AAA_lid_NorR"/>
</dbReference>
<dbReference type="Gene3D" id="1.10.8.60">
    <property type="match status" value="1"/>
</dbReference>
<dbReference type="InterPro" id="IPR027417">
    <property type="entry name" value="P-loop_NTPase"/>
</dbReference>
<dbReference type="RefSeq" id="WP_340361301.1">
    <property type="nucleotide sequence ID" value="NZ_JBBKZU010000031.1"/>
</dbReference>
<dbReference type="Pfam" id="PF25601">
    <property type="entry name" value="AAA_lid_14"/>
    <property type="match status" value="1"/>
</dbReference>
<evidence type="ECO:0000256" key="1">
    <source>
        <dbReference type="ARBA" id="ARBA00022741"/>
    </source>
</evidence>
<keyword evidence="1" id="KW-0547">Nucleotide-binding</keyword>
<dbReference type="PROSITE" id="PS50045">
    <property type="entry name" value="SIGMA54_INTERACT_4"/>
    <property type="match status" value="1"/>
</dbReference>